<dbReference type="AlphaFoldDB" id="A0A1Q8QP04"/>
<evidence type="ECO:0000313" key="2">
    <source>
        <dbReference type="EMBL" id="OLN29067.1"/>
    </source>
</evidence>
<evidence type="ECO:0000259" key="1">
    <source>
        <dbReference type="SMART" id="SM00790"/>
    </source>
</evidence>
<reference evidence="2 3" key="1">
    <citation type="submission" date="2016-09" db="EMBL/GenBank/DDBJ databases">
        <title>Complete genome of Desulfosporosinus sp. OL.</title>
        <authorList>
            <person name="Mardanov A."/>
            <person name="Beletsky A."/>
            <person name="Panova A."/>
            <person name="Karnachuk O."/>
            <person name="Ravin N."/>
        </authorList>
    </citation>
    <scope>NUCLEOTIDE SEQUENCE [LARGE SCALE GENOMIC DNA]</scope>
    <source>
        <strain evidence="2 3">OL</strain>
    </source>
</reference>
<organism evidence="2 3">
    <name type="scientific">Desulfosporosinus metallidurans</name>
    <dbReference type="NCBI Taxonomy" id="1888891"/>
    <lineage>
        <taxon>Bacteria</taxon>
        <taxon>Bacillati</taxon>
        <taxon>Bacillota</taxon>
        <taxon>Clostridia</taxon>
        <taxon>Eubacteriales</taxon>
        <taxon>Desulfitobacteriaceae</taxon>
        <taxon>Desulfosporosinus</taxon>
    </lineage>
</organism>
<dbReference type="Proteomes" id="UP000186102">
    <property type="component" value="Unassembled WGS sequence"/>
</dbReference>
<proteinExistence type="predicted"/>
<dbReference type="InterPro" id="IPR013983">
    <property type="entry name" value="Ald_Fedxn_OxRdtase_N"/>
</dbReference>
<dbReference type="RefSeq" id="WP_235838874.1">
    <property type="nucleotide sequence ID" value="NZ_MLBF01000036.1"/>
</dbReference>
<dbReference type="EMBL" id="MLBF01000036">
    <property type="protein sequence ID" value="OLN29067.1"/>
    <property type="molecule type" value="Genomic_DNA"/>
</dbReference>
<dbReference type="GO" id="GO:0016625">
    <property type="term" value="F:oxidoreductase activity, acting on the aldehyde or oxo group of donors, iron-sulfur protein as acceptor"/>
    <property type="evidence" value="ECO:0007669"/>
    <property type="project" value="InterPro"/>
</dbReference>
<dbReference type="Gene3D" id="3.60.9.10">
    <property type="entry name" value="Aldehyde ferredoxin oxidoreductase, N-terminal domain"/>
    <property type="match status" value="1"/>
</dbReference>
<dbReference type="InterPro" id="IPR036503">
    <property type="entry name" value="Ald_Fedxn_OxRdtase_N_sf"/>
</dbReference>
<dbReference type="SMART" id="SM00790">
    <property type="entry name" value="AFOR_N"/>
    <property type="match status" value="1"/>
</dbReference>
<dbReference type="PANTHER" id="PTHR30038:SF0">
    <property type="entry name" value="TUNGSTEN-CONTAINING ALDEHYDE FERREDOXIN OXIDOREDUCTASE"/>
    <property type="match status" value="1"/>
</dbReference>
<dbReference type="InterPro" id="IPR051919">
    <property type="entry name" value="W-dependent_AOR"/>
</dbReference>
<comment type="caution">
    <text evidence="2">The sequence shown here is derived from an EMBL/GenBank/DDBJ whole genome shotgun (WGS) entry which is preliminary data.</text>
</comment>
<dbReference type="GO" id="GO:0051536">
    <property type="term" value="F:iron-sulfur cluster binding"/>
    <property type="evidence" value="ECO:0007669"/>
    <property type="project" value="InterPro"/>
</dbReference>
<protein>
    <submittedName>
        <fullName evidence="2">Tungsten-containing aldehyde:ferredoxin oxidoreductase</fullName>
    </submittedName>
</protein>
<name>A0A1Q8QP04_9FIRM</name>
<evidence type="ECO:0000313" key="3">
    <source>
        <dbReference type="Proteomes" id="UP000186102"/>
    </source>
</evidence>
<accession>A0A1Q8QP04</accession>
<dbReference type="STRING" id="1888891.DSOL_3728"/>
<feature type="domain" description="Aldehyde ferredoxin oxidoreductase N-terminal" evidence="1">
    <location>
        <begin position="1"/>
        <end position="110"/>
    </location>
</feature>
<gene>
    <name evidence="2" type="ORF">DSOL_3728</name>
</gene>
<dbReference type="PANTHER" id="PTHR30038">
    <property type="entry name" value="ALDEHYDE FERREDOXIN OXIDOREDUCTASE"/>
    <property type="match status" value="1"/>
</dbReference>
<dbReference type="Pfam" id="PF02730">
    <property type="entry name" value="AFOR_N"/>
    <property type="match status" value="1"/>
</dbReference>
<dbReference type="SUPFAM" id="SSF56228">
    <property type="entry name" value="Aldehyde ferredoxin oxidoreductase, N-terminal domain"/>
    <property type="match status" value="1"/>
</dbReference>
<sequence length="118" mass="12617">MSKILRVNMSTLSVVIEESKENYRLLGGRAFIAKYMLEEVKATCEPLGRHNPLIFTPGLLGGSKAFSSGRISIGGKSPLTGGIKESNGGGVVGLKLARAWLSSGDYRGSPQRCSELYP</sequence>
<keyword evidence="3" id="KW-1185">Reference proteome</keyword>